<dbReference type="Proteomes" id="UP000310066">
    <property type="component" value="Unassembled WGS sequence"/>
</dbReference>
<dbReference type="Proteomes" id="UP001175353">
    <property type="component" value="Unassembled WGS sequence"/>
</dbReference>
<dbReference type="EMBL" id="NAJP01000021">
    <property type="protein sequence ID" value="TKA42888.1"/>
    <property type="molecule type" value="Genomic_DNA"/>
</dbReference>
<dbReference type="PANTHER" id="PTHR47843:SF2">
    <property type="entry name" value="BTB DOMAIN-CONTAINING PROTEIN"/>
    <property type="match status" value="1"/>
</dbReference>
<dbReference type="InterPro" id="IPR011333">
    <property type="entry name" value="SKP1/BTB/POZ_sf"/>
</dbReference>
<dbReference type="Proteomes" id="UP001168146">
    <property type="component" value="Unassembled WGS sequence"/>
</dbReference>
<reference evidence="4 5" key="1">
    <citation type="submission" date="2017-03" db="EMBL/GenBank/DDBJ databases">
        <title>Genomes of endolithic fungi from Antarctica.</title>
        <authorList>
            <person name="Coleine C."/>
            <person name="Masonjones S."/>
            <person name="Stajich J.E."/>
        </authorList>
    </citation>
    <scope>NUCLEOTIDE SEQUENCE [LARGE SCALE GENOMIC DNA]</scope>
    <source>
        <strain evidence="4 5">CCFEE 5311</strain>
    </source>
</reference>
<accession>A0A4U0V2M1</accession>
<comment type="caution">
    <text evidence="4">The sequence shown here is derived from an EMBL/GenBank/DDBJ whole genome shotgun (WGS) entry which is preliminary data.</text>
</comment>
<evidence type="ECO:0000313" key="4">
    <source>
        <dbReference type="EMBL" id="TKA42888.1"/>
    </source>
</evidence>
<dbReference type="OrthoDB" id="3794732at2759"/>
<proteinExistence type="predicted"/>
<protein>
    <recommendedName>
        <fullName evidence="1">BTB domain-containing protein</fullName>
    </recommendedName>
</protein>
<evidence type="ECO:0000313" key="5">
    <source>
        <dbReference type="Proteomes" id="UP000310066"/>
    </source>
</evidence>
<evidence type="ECO:0000313" key="2">
    <source>
        <dbReference type="EMBL" id="KAK0317890.1"/>
    </source>
</evidence>
<dbReference type="Pfam" id="PF00651">
    <property type="entry name" value="BTB"/>
    <property type="match status" value="1"/>
</dbReference>
<gene>
    <name evidence="4" type="ORF">B0A54_07104</name>
    <name evidence="2" type="ORF">LTR82_011151</name>
    <name evidence="3" type="ORF">LTR91_005770</name>
</gene>
<reference evidence="2" key="2">
    <citation type="submission" date="2021-12" db="EMBL/GenBank/DDBJ databases">
        <title>Black yeast isolated from Biological Soil Crust.</title>
        <authorList>
            <person name="Kurbessoian T."/>
        </authorList>
    </citation>
    <scope>NUCLEOTIDE SEQUENCE</scope>
    <source>
        <strain evidence="2">CCFEE 5208</strain>
    </source>
</reference>
<dbReference type="Gene3D" id="3.30.710.10">
    <property type="entry name" value="Potassium Channel Kv1.1, Chain A"/>
    <property type="match status" value="1"/>
</dbReference>
<evidence type="ECO:0000313" key="6">
    <source>
        <dbReference type="Proteomes" id="UP001175353"/>
    </source>
</evidence>
<dbReference type="SUPFAM" id="SSF54695">
    <property type="entry name" value="POZ domain"/>
    <property type="match status" value="1"/>
</dbReference>
<evidence type="ECO:0000259" key="1">
    <source>
        <dbReference type="PROSITE" id="PS50097"/>
    </source>
</evidence>
<dbReference type="PROSITE" id="PS50097">
    <property type="entry name" value="BTB"/>
    <property type="match status" value="1"/>
</dbReference>
<name>A0A4U0V2M1_9PEZI</name>
<dbReference type="EMBL" id="JASUXU010000040">
    <property type="protein sequence ID" value="KAK0317890.1"/>
    <property type="molecule type" value="Genomic_DNA"/>
</dbReference>
<dbReference type="InterPro" id="IPR000210">
    <property type="entry name" value="BTB/POZ_dom"/>
</dbReference>
<reference evidence="3" key="3">
    <citation type="submission" date="2023-06" db="EMBL/GenBank/DDBJ databases">
        <title>Black Yeasts Isolated from many extreme environments.</title>
        <authorList>
            <person name="Coleine C."/>
            <person name="Stajich J.E."/>
            <person name="Selbmann L."/>
        </authorList>
    </citation>
    <scope>NUCLEOTIDE SEQUENCE</scope>
    <source>
        <strain evidence="3">CCFEE 5200</strain>
    </source>
</reference>
<dbReference type="PANTHER" id="PTHR47843">
    <property type="entry name" value="BTB DOMAIN-CONTAINING PROTEIN-RELATED"/>
    <property type="match status" value="1"/>
</dbReference>
<sequence>MAEPTDFASDSSEDISEERAVEEEKDLLATQARMNSLSYTQTIEVIVGEAKTRFFVHPSVIASKSPFFDAALTRWKSAGQPITLADDEPTLFDAYLASLYAGNIKPRWDLVEDQGVEVRRLYKLYTLTDKLGDLTSANMVIDRIQRYMWRGSPNLEDAIPAWLSTPTESPLRRLIADTFALKTLPRPLTEQLKEVEVPQDLAVLIAFRLACRVDILEEPRASKAKYADRADRALVASEKKDSDKCLYHQHAGLHPKCE</sequence>
<dbReference type="AlphaFoldDB" id="A0A4U0V2M1"/>
<keyword evidence="6" id="KW-1185">Reference proteome</keyword>
<feature type="domain" description="BTB" evidence="1">
    <location>
        <begin position="41"/>
        <end position="108"/>
    </location>
</feature>
<evidence type="ECO:0000313" key="3">
    <source>
        <dbReference type="EMBL" id="KAK1000326.1"/>
    </source>
</evidence>
<organism evidence="4 5">
    <name type="scientific">Friedmanniomyces endolithicus</name>
    <dbReference type="NCBI Taxonomy" id="329885"/>
    <lineage>
        <taxon>Eukaryota</taxon>
        <taxon>Fungi</taxon>
        <taxon>Dikarya</taxon>
        <taxon>Ascomycota</taxon>
        <taxon>Pezizomycotina</taxon>
        <taxon>Dothideomycetes</taxon>
        <taxon>Dothideomycetidae</taxon>
        <taxon>Mycosphaerellales</taxon>
        <taxon>Teratosphaeriaceae</taxon>
        <taxon>Friedmanniomyces</taxon>
    </lineage>
</organism>
<dbReference type="EMBL" id="JAUJLE010000037">
    <property type="protein sequence ID" value="KAK1000326.1"/>
    <property type="molecule type" value="Genomic_DNA"/>
</dbReference>